<reference evidence="1 2" key="1">
    <citation type="submission" date="2018-04" db="EMBL/GenBank/DDBJ databases">
        <title>Genomic Encyclopedia of Archaeal and Bacterial Type Strains, Phase II (KMG-II): from individual species to whole genera.</title>
        <authorList>
            <person name="Goeker M."/>
        </authorList>
    </citation>
    <scope>NUCLEOTIDE SEQUENCE [LARGE SCALE GENOMIC DNA]</scope>
    <source>
        <strain evidence="1 2">DSM 25731</strain>
    </source>
</reference>
<dbReference type="Proteomes" id="UP000244090">
    <property type="component" value="Unassembled WGS sequence"/>
</dbReference>
<accession>A0A2T6C7H1</accession>
<proteinExistence type="predicted"/>
<keyword evidence="2" id="KW-1185">Reference proteome</keyword>
<comment type="caution">
    <text evidence="1">The sequence shown here is derived from an EMBL/GenBank/DDBJ whole genome shotgun (WGS) entry which is preliminary data.</text>
</comment>
<dbReference type="EMBL" id="QBKT01000001">
    <property type="protein sequence ID" value="PTX64216.1"/>
    <property type="molecule type" value="Genomic_DNA"/>
</dbReference>
<organism evidence="1 2">
    <name type="scientific">Kordia periserrulae</name>
    <dbReference type="NCBI Taxonomy" id="701523"/>
    <lineage>
        <taxon>Bacteria</taxon>
        <taxon>Pseudomonadati</taxon>
        <taxon>Bacteroidota</taxon>
        <taxon>Flavobacteriia</taxon>
        <taxon>Flavobacteriales</taxon>
        <taxon>Flavobacteriaceae</taxon>
        <taxon>Kordia</taxon>
    </lineage>
</organism>
<sequence>MLICLLTFYFQGNEKDFSFKLESLRIYLTKFKIIYKMKKNKKLNLGKIRVVNLNVTNSLRGGGESDADESCGDRRCGPEVTNTNTDTKDAVCGSLDIECDSLFCVTTD</sequence>
<dbReference type="AlphaFoldDB" id="A0A2T6C7H1"/>
<evidence type="ECO:0000313" key="1">
    <source>
        <dbReference type="EMBL" id="PTX64216.1"/>
    </source>
</evidence>
<name>A0A2T6C7H1_9FLAO</name>
<gene>
    <name evidence="1" type="ORF">C8N46_101827</name>
</gene>
<protein>
    <submittedName>
        <fullName evidence="1">Uncharacterized protein</fullName>
    </submittedName>
</protein>
<evidence type="ECO:0000313" key="2">
    <source>
        <dbReference type="Proteomes" id="UP000244090"/>
    </source>
</evidence>